<evidence type="ECO:0000313" key="2">
    <source>
        <dbReference type="EMBL" id="PRO73077.1"/>
    </source>
</evidence>
<protein>
    <submittedName>
        <fullName evidence="2">Uncharacterized protein</fullName>
    </submittedName>
</protein>
<feature type="signal peptide" evidence="1">
    <location>
        <begin position="1"/>
        <end position="17"/>
    </location>
</feature>
<name>A0A2S9V9C4_9ALTE</name>
<accession>A0A2S9V9C4</accession>
<reference evidence="3" key="1">
    <citation type="journal article" date="2020" name="Int. J. Syst. Evol. Microbiol.">
        <title>Alteromonas alba sp. nov., a marine bacterium isolated from the seawater of the West Pacific Ocean.</title>
        <authorList>
            <person name="Sun C."/>
            <person name="Wu Y.-H."/>
            <person name="Xamxidin M."/>
            <person name="Cheng H."/>
            <person name="Xu X.-W."/>
        </authorList>
    </citation>
    <scope>NUCLEOTIDE SEQUENCE [LARGE SCALE GENOMIC DNA]</scope>
    <source>
        <strain evidence="3">190</strain>
    </source>
</reference>
<gene>
    <name evidence="2" type="ORF">C6Y40_13305</name>
</gene>
<organism evidence="2 3">
    <name type="scientific">Alteromonas alba</name>
    <dbReference type="NCBI Taxonomy" id="2079529"/>
    <lineage>
        <taxon>Bacteria</taxon>
        <taxon>Pseudomonadati</taxon>
        <taxon>Pseudomonadota</taxon>
        <taxon>Gammaproteobacteria</taxon>
        <taxon>Alteromonadales</taxon>
        <taxon>Alteromonadaceae</taxon>
        <taxon>Alteromonas/Salinimonas group</taxon>
        <taxon>Alteromonas</taxon>
    </lineage>
</organism>
<comment type="caution">
    <text evidence="2">The sequence shown here is derived from an EMBL/GenBank/DDBJ whole genome shotgun (WGS) entry which is preliminary data.</text>
</comment>
<dbReference type="Proteomes" id="UP000238949">
    <property type="component" value="Unassembled WGS sequence"/>
</dbReference>
<keyword evidence="1" id="KW-0732">Signal</keyword>
<keyword evidence="3" id="KW-1185">Reference proteome</keyword>
<proteinExistence type="predicted"/>
<evidence type="ECO:0000256" key="1">
    <source>
        <dbReference type="SAM" id="SignalP"/>
    </source>
</evidence>
<dbReference type="EMBL" id="PVNP01000146">
    <property type="protein sequence ID" value="PRO73077.1"/>
    <property type="molecule type" value="Genomic_DNA"/>
</dbReference>
<sequence length="82" mass="9198">MLLLLLTATLCCIPLCLSVVMTSKTRSQLYQDAARQGDVAMLRYFRYTGNDMALKAHERKAALSAAQQHNHQQVLAFLNQSD</sequence>
<evidence type="ECO:0000313" key="3">
    <source>
        <dbReference type="Proteomes" id="UP000238949"/>
    </source>
</evidence>
<feature type="chain" id="PRO_5015666165" evidence="1">
    <location>
        <begin position="18"/>
        <end position="82"/>
    </location>
</feature>
<dbReference type="RefSeq" id="WP_105935000.1">
    <property type="nucleotide sequence ID" value="NZ_PVNP01000146.1"/>
</dbReference>
<dbReference type="AlphaFoldDB" id="A0A2S9V9C4"/>